<dbReference type="Proteomes" id="UP000199382">
    <property type="component" value="Unassembled WGS sequence"/>
</dbReference>
<sequence length="187" mass="21103">MLSEQQNRRVGEVLDQAAELGTEAERATLLGDLIVELGEPKGLTVAKLEKDLQRRFRTQALDIAARDKEFSRIAIMDPDAWPDEIARLKPLLGPGWTTLDIKKQVQKRVAPMSMDEVDPACVEIAKSDEAERSGMISALKRKAKARNLDLDLKILRTKVARAVSRLDVIVRRVHRRQSKNWGKNACR</sequence>
<dbReference type="EMBL" id="FNEK01000006">
    <property type="protein sequence ID" value="SDI69713.1"/>
    <property type="molecule type" value="Genomic_DNA"/>
</dbReference>
<accession>A0A1G8MP53</accession>
<keyword evidence="2" id="KW-1185">Reference proteome</keyword>
<proteinExistence type="predicted"/>
<evidence type="ECO:0000313" key="2">
    <source>
        <dbReference type="Proteomes" id="UP000199382"/>
    </source>
</evidence>
<gene>
    <name evidence="1" type="ORF">SAMN04488026_10067</name>
</gene>
<reference evidence="1 2" key="1">
    <citation type="submission" date="2016-10" db="EMBL/GenBank/DDBJ databases">
        <authorList>
            <person name="de Groot N.N."/>
        </authorList>
    </citation>
    <scope>NUCLEOTIDE SEQUENCE [LARGE SCALE GENOMIC DNA]</scope>
    <source>
        <strain evidence="1 2">DSM 25294</strain>
    </source>
</reference>
<name>A0A1G8MP53_9RHOB</name>
<dbReference type="RefSeq" id="WP_093150307.1">
    <property type="nucleotide sequence ID" value="NZ_FNEK01000006.1"/>
</dbReference>
<protein>
    <submittedName>
        <fullName evidence="1">Uncharacterized protein</fullName>
    </submittedName>
</protein>
<evidence type="ECO:0000313" key="1">
    <source>
        <dbReference type="EMBL" id="SDI69713.1"/>
    </source>
</evidence>
<dbReference type="STRING" id="571298.SAMN04488026_10067"/>
<dbReference type="AlphaFoldDB" id="A0A1G8MP53"/>
<organism evidence="1 2">
    <name type="scientific">Aliiruegeria lutimaris</name>
    <dbReference type="NCBI Taxonomy" id="571298"/>
    <lineage>
        <taxon>Bacteria</taxon>
        <taxon>Pseudomonadati</taxon>
        <taxon>Pseudomonadota</taxon>
        <taxon>Alphaproteobacteria</taxon>
        <taxon>Rhodobacterales</taxon>
        <taxon>Roseobacteraceae</taxon>
        <taxon>Aliiruegeria</taxon>
    </lineage>
</organism>